<dbReference type="GeneID" id="87806999"/>
<feature type="transmembrane region" description="Helical" evidence="1">
    <location>
        <begin position="103"/>
        <end position="124"/>
    </location>
</feature>
<protein>
    <submittedName>
        <fullName evidence="2">Uncharacterized protein</fullName>
    </submittedName>
</protein>
<evidence type="ECO:0000313" key="3">
    <source>
        <dbReference type="Proteomes" id="UP000827549"/>
    </source>
</evidence>
<organism evidence="2 3">
    <name type="scientific">Vanrija pseudolonga</name>
    <dbReference type="NCBI Taxonomy" id="143232"/>
    <lineage>
        <taxon>Eukaryota</taxon>
        <taxon>Fungi</taxon>
        <taxon>Dikarya</taxon>
        <taxon>Basidiomycota</taxon>
        <taxon>Agaricomycotina</taxon>
        <taxon>Tremellomycetes</taxon>
        <taxon>Trichosporonales</taxon>
        <taxon>Trichosporonaceae</taxon>
        <taxon>Vanrija</taxon>
    </lineage>
</organism>
<accession>A0AAF1BHH2</accession>
<proteinExistence type="predicted"/>
<keyword evidence="3" id="KW-1185">Reference proteome</keyword>
<keyword evidence="1" id="KW-0472">Membrane</keyword>
<sequence>MLPQTQLHTLPATLALILLLVALFNLRSLPPFIPLLAAVLLCAMRASYAEELRLVRADQAVAEDMVRVLRGEVVRLESVIAFERQDALHDNVTLPLDLALHRLVLLGLFVQTIYQLFIFANIALVHSLKFTCQFGILAIMMLIRLVRFVWWPVVGGTWWLVSSNVSTPGWVLVLVLLVFLALNRIAYDSTISEERAKAEVIKWRRDYYTLARANRNIINRQEDELGRLRTALSGQNNDRDASLPFTPTN</sequence>
<dbReference type="RefSeq" id="XP_062626279.1">
    <property type="nucleotide sequence ID" value="XM_062770295.1"/>
</dbReference>
<keyword evidence="1" id="KW-1133">Transmembrane helix</keyword>
<reference evidence="2" key="1">
    <citation type="submission" date="2023-10" db="EMBL/GenBank/DDBJ databases">
        <authorList>
            <person name="Noh H."/>
        </authorList>
    </citation>
    <scope>NUCLEOTIDE SEQUENCE</scope>
    <source>
        <strain evidence="2">DUCC4014</strain>
    </source>
</reference>
<gene>
    <name evidence="2" type="ORF">LOC62_03G003758</name>
</gene>
<dbReference type="EMBL" id="CP086716">
    <property type="protein sequence ID" value="WOO80247.1"/>
    <property type="molecule type" value="Genomic_DNA"/>
</dbReference>
<dbReference type="Proteomes" id="UP000827549">
    <property type="component" value="Chromosome 3"/>
</dbReference>
<evidence type="ECO:0000256" key="1">
    <source>
        <dbReference type="SAM" id="Phobius"/>
    </source>
</evidence>
<dbReference type="AlphaFoldDB" id="A0AAF1BHH2"/>
<evidence type="ECO:0000313" key="2">
    <source>
        <dbReference type="EMBL" id="WOO80247.1"/>
    </source>
</evidence>
<feature type="transmembrane region" description="Helical" evidence="1">
    <location>
        <begin position="6"/>
        <end position="24"/>
    </location>
</feature>
<feature type="transmembrane region" description="Helical" evidence="1">
    <location>
        <begin position="167"/>
        <end position="187"/>
    </location>
</feature>
<name>A0AAF1BHH2_9TREE</name>
<keyword evidence="1" id="KW-0812">Transmembrane</keyword>
<feature type="transmembrane region" description="Helical" evidence="1">
    <location>
        <begin position="136"/>
        <end position="161"/>
    </location>
</feature>